<keyword evidence="5" id="KW-0472">Membrane</keyword>
<accession>A0A803NWT6</accession>
<reference evidence="9" key="2">
    <citation type="submission" date="2021-03" db="UniProtKB">
        <authorList>
            <consortium name="EnsemblPlants"/>
        </authorList>
    </citation>
    <scope>IDENTIFICATION</scope>
</reference>
<evidence type="ECO:0000256" key="3">
    <source>
        <dbReference type="ARBA" id="ARBA00022833"/>
    </source>
</evidence>
<feature type="domain" description="CHY-type" evidence="7">
    <location>
        <begin position="854"/>
        <end position="923"/>
    </location>
</feature>
<dbReference type="Pfam" id="PF05495">
    <property type="entry name" value="zf-CHY"/>
    <property type="match status" value="1"/>
</dbReference>
<dbReference type="InterPro" id="IPR037275">
    <property type="entry name" value="Znf_CTCHY_sf"/>
</dbReference>
<dbReference type="InterPro" id="IPR037274">
    <property type="entry name" value="Znf_CHY_sf"/>
</dbReference>
<dbReference type="EnsemblPlants" id="evm.model.02.2197">
    <property type="protein sequence ID" value="cds.evm.model.02.2197"/>
    <property type="gene ID" value="evm.TU.02.2197"/>
</dbReference>
<evidence type="ECO:0000313" key="10">
    <source>
        <dbReference type="Proteomes" id="UP000596661"/>
    </source>
</evidence>
<evidence type="ECO:0000256" key="1">
    <source>
        <dbReference type="ARBA" id="ARBA00022723"/>
    </source>
</evidence>
<dbReference type="GO" id="GO:0061630">
    <property type="term" value="F:ubiquitin protein ligase activity"/>
    <property type="evidence" value="ECO:0007669"/>
    <property type="project" value="TreeGrafter"/>
</dbReference>
<organism evidence="9 10">
    <name type="scientific">Cannabis sativa</name>
    <name type="common">Hemp</name>
    <name type="synonym">Marijuana</name>
    <dbReference type="NCBI Taxonomy" id="3483"/>
    <lineage>
        <taxon>Eukaryota</taxon>
        <taxon>Viridiplantae</taxon>
        <taxon>Streptophyta</taxon>
        <taxon>Embryophyta</taxon>
        <taxon>Tracheophyta</taxon>
        <taxon>Spermatophyta</taxon>
        <taxon>Magnoliopsida</taxon>
        <taxon>eudicotyledons</taxon>
        <taxon>Gunneridae</taxon>
        <taxon>Pentapetalae</taxon>
        <taxon>rosids</taxon>
        <taxon>fabids</taxon>
        <taxon>Rosales</taxon>
        <taxon>Cannabaceae</taxon>
        <taxon>Cannabis</taxon>
    </lineage>
</organism>
<dbReference type="InterPro" id="IPR001841">
    <property type="entry name" value="Znf_RING"/>
</dbReference>
<dbReference type="GO" id="GO:0008270">
    <property type="term" value="F:zinc ion binding"/>
    <property type="evidence" value="ECO:0007669"/>
    <property type="project" value="UniProtKB-KW"/>
</dbReference>
<dbReference type="PROSITE" id="PS51270">
    <property type="entry name" value="ZF_CTCHY"/>
    <property type="match status" value="1"/>
</dbReference>
<feature type="domain" description="RING-type" evidence="6">
    <location>
        <begin position="990"/>
        <end position="1032"/>
    </location>
</feature>
<evidence type="ECO:0000259" key="6">
    <source>
        <dbReference type="PROSITE" id="PS50089"/>
    </source>
</evidence>
<dbReference type="CDD" id="cd12108">
    <property type="entry name" value="Hr-like"/>
    <property type="match status" value="3"/>
</dbReference>
<evidence type="ECO:0000259" key="7">
    <source>
        <dbReference type="PROSITE" id="PS51266"/>
    </source>
</evidence>
<dbReference type="SUPFAM" id="SSF161245">
    <property type="entry name" value="Zinc hairpin stack"/>
    <property type="match status" value="1"/>
</dbReference>
<dbReference type="PANTHER" id="PTHR21319">
    <property type="entry name" value="RING FINGER AND CHY ZINC FINGER DOMAIN-CONTAINING PROTEIN 1"/>
    <property type="match status" value="1"/>
</dbReference>
<protein>
    <submittedName>
        <fullName evidence="9">Uncharacterized protein</fullName>
    </submittedName>
</protein>
<dbReference type="SMART" id="SM00184">
    <property type="entry name" value="RING"/>
    <property type="match status" value="1"/>
</dbReference>
<keyword evidence="5" id="KW-1133">Transmembrane helix</keyword>
<dbReference type="InterPro" id="IPR017921">
    <property type="entry name" value="Znf_CTCHY"/>
</dbReference>
<reference evidence="9" key="1">
    <citation type="submission" date="2018-11" db="EMBL/GenBank/DDBJ databases">
        <authorList>
            <person name="Grassa J C."/>
        </authorList>
    </citation>
    <scope>NUCLEOTIDE SEQUENCE [LARGE SCALE GENOMIC DNA]</scope>
</reference>
<evidence type="ECO:0000256" key="4">
    <source>
        <dbReference type="PROSITE-ProRule" id="PRU00601"/>
    </source>
</evidence>
<dbReference type="PANTHER" id="PTHR21319:SF61">
    <property type="entry name" value="ZINC FINGER PROTEIN BRUTUS"/>
    <property type="match status" value="1"/>
</dbReference>
<dbReference type="GO" id="GO:0016567">
    <property type="term" value="P:protein ubiquitination"/>
    <property type="evidence" value="ECO:0007669"/>
    <property type="project" value="TreeGrafter"/>
</dbReference>
<dbReference type="SUPFAM" id="SSF161219">
    <property type="entry name" value="CHY zinc finger-like"/>
    <property type="match status" value="1"/>
</dbReference>
<dbReference type="Gramene" id="evm.model.02.2197">
    <property type="protein sequence ID" value="cds.evm.model.02.2197"/>
    <property type="gene ID" value="evm.TU.02.2197"/>
</dbReference>
<feature type="transmembrane region" description="Helical" evidence="5">
    <location>
        <begin position="1094"/>
        <end position="1111"/>
    </location>
</feature>
<dbReference type="GO" id="GO:0006511">
    <property type="term" value="P:ubiquitin-dependent protein catabolic process"/>
    <property type="evidence" value="ECO:0007669"/>
    <property type="project" value="TreeGrafter"/>
</dbReference>
<dbReference type="EMBL" id="UZAU01000234">
    <property type="status" value="NOT_ANNOTATED_CDS"/>
    <property type="molecule type" value="Genomic_DNA"/>
</dbReference>
<proteinExistence type="predicted"/>
<keyword evidence="5" id="KW-0812">Transmembrane</keyword>
<evidence type="ECO:0000313" key="9">
    <source>
        <dbReference type="EnsemblPlants" id="cds.evm.model.02.2197"/>
    </source>
</evidence>
<sequence length="1168" mass="133453">MPAGTYHPWQDPCTRPESLQFRSTISTDDDSPILFFLIFHKAIRNGLNEIHKLATAGTGSNVEIIQALLGPTHFLGSIFRQYLNAKDKVIFPAVGARVKNLDETSYLVVQNKDENDVLAKLFELLNSRLTLMVQIQINHEATFQTELASLTGVLKLLAVQNMAKVEEQVFPLLIESYSRKEQASLVWQFLNDMPTYVLAKVLSWLSSSLSIDEYQHLQNSLTGIIPKEKLLRQAIFNWIKRKDFDHDTILNNNTPMEKANCESETSSHPVDDLLLWHRAIKRELNETLEKIKRMYVSGDFSNRSVFDESLKFIAEICICHSIAKEKVLYPEIYGETSIFHQHSEVKSKFNEFCDLIESGGGNSSTSAEFLSNLCSCADQIAETINKHFYIEEVQVISLARVNLNVKRQQEILYQSLCMMPLRLIKQVLPWLIGVMTDEEAHNFFKNIQLAAPASDAALVKLFSSWGCRAGNQSLCSSSRANKRFFDVYGEETFQSLSPFHIALPAGVVSPVSSKDSNSLRSLMILADRSEEQPIDILFKVHKAIRRDLEYLSIESARVSDYDETFLHQFIGRFSLFWGLYRAHTDSKDNIVYPALESKEGLYNVAHSYKVDHKQEEKKLEHISYLLSEISQIHTSLKSVRNEKDSSLSTFGDYDIECIRQYHELCGRLQYMCKSLRMMIDQHMSREELEMWPLFRIQFSREEQHRIIGFMLGTTSGEVLQLLLPWVLSALSQEEHDQMMETLKHVTRNTMFSEWLNDCWKGTSIRTFPNDILNSDALSKGEFQRSMGISMLKPHKNDTGKVCLDSNSENVTKKYLQNSMISYWMGSQQRLPQSLSCKDCTGENLKGRFPSFRDPENKVFGCEHYKRNCKIRASCCDKLVTCNFCHDSISNHAMDRKETSDMMCMRCLIIQPIGPICKTPSCSGFPMAKYYCNICKLFDDEREIYHCPFCNICRVGRGLGVGYFHCMSCNCCLSIRLLDHECKEKCLETSCPVCDKFLFTSTTAVRALPCGHYIHSACFKACNPSPYTCLICNQSSGNTMKAPAESKVTVGGDGPDWNMKPYSHIENGNKETSPWTEANSQKKDFGLARFWTNRLYPLLLWFVTPFFITGKAQKIGKDFHSAVEGNKAKDRFFLCFVMVCSLVVFCVMSSLVVLLCLKIVGQDKYVLPW</sequence>
<feature type="domain" description="CTCHY-type" evidence="8">
    <location>
        <begin position="926"/>
        <end position="989"/>
    </location>
</feature>
<keyword evidence="2 4" id="KW-0863">Zinc-finger</keyword>
<dbReference type="GO" id="GO:0005634">
    <property type="term" value="C:nucleus"/>
    <property type="evidence" value="ECO:0007669"/>
    <property type="project" value="TreeGrafter"/>
</dbReference>
<evidence type="ECO:0000256" key="5">
    <source>
        <dbReference type="SAM" id="Phobius"/>
    </source>
</evidence>
<keyword evidence="3" id="KW-0862">Zinc</keyword>
<keyword evidence="1" id="KW-0479">Metal-binding</keyword>
<feature type="transmembrane region" description="Helical" evidence="5">
    <location>
        <begin position="1131"/>
        <end position="1159"/>
    </location>
</feature>
<dbReference type="PROSITE" id="PS51266">
    <property type="entry name" value="ZF_CHY"/>
    <property type="match status" value="1"/>
</dbReference>
<evidence type="ECO:0000256" key="2">
    <source>
        <dbReference type="ARBA" id="ARBA00022771"/>
    </source>
</evidence>
<dbReference type="Proteomes" id="UP000596661">
    <property type="component" value="Chromosome 2"/>
</dbReference>
<dbReference type="Gene3D" id="1.20.120.520">
    <property type="entry name" value="nmb1532 protein domain like"/>
    <property type="match status" value="3"/>
</dbReference>
<evidence type="ECO:0000259" key="8">
    <source>
        <dbReference type="PROSITE" id="PS51270"/>
    </source>
</evidence>
<dbReference type="PROSITE" id="PS50089">
    <property type="entry name" value="ZF_RING_2"/>
    <property type="match status" value="1"/>
</dbReference>
<name>A0A803NWT6_CANSA</name>
<dbReference type="AlphaFoldDB" id="A0A803NWT6"/>
<keyword evidence="10" id="KW-1185">Reference proteome</keyword>
<dbReference type="InterPro" id="IPR008913">
    <property type="entry name" value="Znf_CHY"/>
</dbReference>